<organism evidence="1 2">
    <name type="scientific">Castilleja foliolosa</name>
    <dbReference type="NCBI Taxonomy" id="1961234"/>
    <lineage>
        <taxon>Eukaryota</taxon>
        <taxon>Viridiplantae</taxon>
        <taxon>Streptophyta</taxon>
        <taxon>Embryophyta</taxon>
        <taxon>Tracheophyta</taxon>
        <taxon>Spermatophyta</taxon>
        <taxon>Magnoliopsida</taxon>
        <taxon>eudicotyledons</taxon>
        <taxon>Gunneridae</taxon>
        <taxon>Pentapetalae</taxon>
        <taxon>asterids</taxon>
        <taxon>lamiids</taxon>
        <taxon>Lamiales</taxon>
        <taxon>Orobanchaceae</taxon>
        <taxon>Pedicularideae</taxon>
        <taxon>Castillejinae</taxon>
        <taxon>Castilleja</taxon>
    </lineage>
</organism>
<evidence type="ECO:0000313" key="2">
    <source>
        <dbReference type="Proteomes" id="UP001632038"/>
    </source>
</evidence>
<sequence length="73" mass="8772">MLLLIKYEIYKREKLRQDYQLFNTDASFDVDTGNSVVAGILRNFYGRIPRIHIKFTDPQRPRSPYPHQMMHQC</sequence>
<name>A0ABD3DCR2_9LAMI</name>
<comment type="caution">
    <text evidence="1">The sequence shown here is derived from an EMBL/GenBank/DDBJ whole genome shotgun (WGS) entry which is preliminary data.</text>
</comment>
<dbReference type="EMBL" id="JAVIJP010000017">
    <property type="protein sequence ID" value="KAL3639792.1"/>
    <property type="molecule type" value="Genomic_DNA"/>
</dbReference>
<dbReference type="Proteomes" id="UP001632038">
    <property type="component" value="Unassembled WGS sequence"/>
</dbReference>
<accession>A0ABD3DCR2</accession>
<evidence type="ECO:0000313" key="1">
    <source>
        <dbReference type="EMBL" id="KAL3639792.1"/>
    </source>
</evidence>
<keyword evidence="2" id="KW-1185">Reference proteome</keyword>
<gene>
    <name evidence="1" type="ORF">CASFOL_014760</name>
</gene>
<reference evidence="2" key="1">
    <citation type="journal article" date="2024" name="IScience">
        <title>Strigolactones Initiate the Formation of Haustorium-like Structures in Castilleja.</title>
        <authorList>
            <person name="Buerger M."/>
            <person name="Peterson D."/>
            <person name="Chory J."/>
        </authorList>
    </citation>
    <scope>NUCLEOTIDE SEQUENCE [LARGE SCALE GENOMIC DNA]</scope>
</reference>
<proteinExistence type="predicted"/>
<dbReference type="AlphaFoldDB" id="A0ABD3DCR2"/>
<protein>
    <submittedName>
        <fullName evidence="1">Uncharacterized protein</fullName>
    </submittedName>
</protein>